<accession>A0A0G1D9L9</accession>
<feature type="signal peptide" evidence="1">
    <location>
        <begin position="1"/>
        <end position="26"/>
    </location>
</feature>
<comment type="caution">
    <text evidence="2">The sequence shown here is derived from an EMBL/GenBank/DDBJ whole genome shotgun (WGS) entry which is preliminary data.</text>
</comment>
<dbReference type="AlphaFoldDB" id="A0A0G1D9L9"/>
<feature type="chain" id="PRO_5002536569" description="Lipoprotein" evidence="1">
    <location>
        <begin position="27"/>
        <end position="130"/>
    </location>
</feature>
<evidence type="ECO:0000313" key="3">
    <source>
        <dbReference type="Proteomes" id="UP000033980"/>
    </source>
</evidence>
<name>A0A0G1D9L9_9BACT</name>
<evidence type="ECO:0008006" key="4">
    <source>
        <dbReference type="Google" id="ProtNLM"/>
    </source>
</evidence>
<sequence length="130" mass="14113">MKTQSYKLLTALILISLLAACTPPPAVQEYEGLSKFTTIAYGGQSITYQVDCENCTASIITDTTCTEYDDDKTIVIKDSVLETNWDFVYEDAAGIYTFVAGSHDYLGGGCSNSAELIVIMQEGGIITRID</sequence>
<organism evidence="2 3">
    <name type="scientific">Candidatus Collierbacteria bacterium GW2011_GWC2_43_12</name>
    <dbReference type="NCBI Taxonomy" id="1618390"/>
    <lineage>
        <taxon>Bacteria</taxon>
        <taxon>Candidatus Collieribacteriota</taxon>
    </lineage>
</organism>
<dbReference type="Proteomes" id="UP000033980">
    <property type="component" value="Unassembled WGS sequence"/>
</dbReference>
<reference evidence="2 3" key="1">
    <citation type="journal article" date="2015" name="Nature">
        <title>rRNA introns, odd ribosomes, and small enigmatic genomes across a large radiation of phyla.</title>
        <authorList>
            <person name="Brown C.T."/>
            <person name="Hug L.A."/>
            <person name="Thomas B.C."/>
            <person name="Sharon I."/>
            <person name="Castelle C.J."/>
            <person name="Singh A."/>
            <person name="Wilkins M.J."/>
            <person name="Williams K.H."/>
            <person name="Banfield J.F."/>
        </authorList>
    </citation>
    <scope>NUCLEOTIDE SEQUENCE [LARGE SCALE GENOMIC DNA]</scope>
</reference>
<protein>
    <recommendedName>
        <fullName evidence="4">Lipoprotein</fullName>
    </recommendedName>
</protein>
<evidence type="ECO:0000256" key="1">
    <source>
        <dbReference type="SAM" id="SignalP"/>
    </source>
</evidence>
<gene>
    <name evidence="2" type="ORF">UV68_C0007G0002</name>
</gene>
<proteinExistence type="predicted"/>
<dbReference type="PROSITE" id="PS51257">
    <property type="entry name" value="PROKAR_LIPOPROTEIN"/>
    <property type="match status" value="1"/>
</dbReference>
<dbReference type="EMBL" id="LCFK01000007">
    <property type="protein sequence ID" value="KKS94585.1"/>
    <property type="molecule type" value="Genomic_DNA"/>
</dbReference>
<keyword evidence="1" id="KW-0732">Signal</keyword>
<evidence type="ECO:0000313" key="2">
    <source>
        <dbReference type="EMBL" id="KKS94585.1"/>
    </source>
</evidence>